<evidence type="ECO:0000313" key="1">
    <source>
        <dbReference type="EMBL" id="UJG42391.1"/>
    </source>
</evidence>
<dbReference type="InterPro" id="IPR045864">
    <property type="entry name" value="aa-tRNA-synth_II/BPL/LPL"/>
</dbReference>
<dbReference type="Pfam" id="PF04017">
    <property type="entry name" value="DUF366"/>
    <property type="match status" value="1"/>
</dbReference>
<organism evidence="1">
    <name type="scientific">Candidatus Heimdallarchaeum endolithica</name>
    <dbReference type="NCBI Taxonomy" id="2876572"/>
    <lineage>
        <taxon>Archaea</taxon>
        <taxon>Promethearchaeati</taxon>
        <taxon>Candidatus Heimdallarchaeota</taxon>
        <taxon>Candidatus Heimdallarchaeia (ex Rinke et al. 2021) (nom. nud.)</taxon>
        <taxon>Candidatus Heimdallarchaeales</taxon>
        <taxon>Candidatus Heimdallarchaeaceae</taxon>
        <taxon>Candidatus Heimdallarchaeum</taxon>
    </lineage>
</organism>
<protein>
    <submittedName>
        <fullName evidence="1">DUF366 family protein</fullName>
    </submittedName>
</protein>
<reference evidence="1" key="1">
    <citation type="journal article" date="2022" name="Nat. Microbiol.">
        <title>Unique mobile elements and scalable gene flow at the prokaryote-eukaryote boundary revealed by circularized Asgard archaea genomes.</title>
        <authorList>
            <person name="Wu F."/>
            <person name="Speth D.R."/>
            <person name="Philosof A."/>
            <person name="Cremiere A."/>
            <person name="Narayanan A."/>
            <person name="Barco R.A."/>
            <person name="Connon S.A."/>
            <person name="Amend J.P."/>
            <person name="Antoshechkin I.A."/>
            <person name="Orphan V.J."/>
        </authorList>
    </citation>
    <scope>NUCLEOTIDE SEQUENCE</scope>
    <source>
        <strain evidence="1">PR6</strain>
    </source>
</reference>
<dbReference type="SUPFAM" id="SSF55681">
    <property type="entry name" value="Class II aaRS and biotin synthetases"/>
    <property type="match status" value="1"/>
</dbReference>
<dbReference type="Gene3D" id="3.30.930.10">
    <property type="entry name" value="Bira Bifunctional Protein, Domain 2"/>
    <property type="match status" value="1"/>
</dbReference>
<dbReference type="PIRSF" id="PIRSF006503">
    <property type="entry name" value="UCP006503"/>
    <property type="match status" value="1"/>
</dbReference>
<dbReference type="AlphaFoldDB" id="A0A9Y1BNP4"/>
<sequence length="207" mass="23499">MDEEKIKNYSIKYLNFDEGVCYNGLQIHPLYTYEHYNVPGNSVLIFRGSMKLTPKEMLDLKDIIDESHLAKVLISSDDVIHFIVEEFDIQPPNLEIMYYRLRILTMVIIESLIERGITSVQRRGTDIYIGGKKLNVGVATIGGNSGKIHFGINILSSGVPNHVQAIGLKEIGFSEKELLSFAISVARKYVQEIDKVKRDIVKTRVIK</sequence>
<dbReference type="Proteomes" id="UP001200513">
    <property type="component" value="Chromosome"/>
</dbReference>
<gene>
    <name evidence="1" type="ORF">K9W46_08245</name>
</gene>
<accession>A0A9Y1BNP4</accession>
<name>A0A9Y1BNP4_9ARCH</name>
<proteinExistence type="predicted"/>
<dbReference type="InterPro" id="IPR007162">
    <property type="entry name" value="DUF366"/>
</dbReference>
<dbReference type="EMBL" id="CP084167">
    <property type="protein sequence ID" value="UJG42391.1"/>
    <property type="molecule type" value="Genomic_DNA"/>
</dbReference>